<dbReference type="EMBL" id="PVMZ01000005">
    <property type="protein sequence ID" value="PRX22100.1"/>
    <property type="molecule type" value="Genomic_DNA"/>
</dbReference>
<keyword evidence="1" id="KW-0812">Transmembrane</keyword>
<accession>A0A2T0KFE7</accession>
<keyword evidence="1" id="KW-0472">Membrane</keyword>
<dbReference type="Proteomes" id="UP000239415">
    <property type="component" value="Unassembled WGS sequence"/>
</dbReference>
<protein>
    <submittedName>
        <fullName evidence="2">Uncharacterized protein</fullName>
    </submittedName>
</protein>
<keyword evidence="1" id="KW-1133">Transmembrane helix</keyword>
<gene>
    <name evidence="2" type="ORF">CLV67_105277</name>
</gene>
<keyword evidence="3" id="KW-1185">Reference proteome</keyword>
<dbReference type="OrthoDB" id="30656at1865"/>
<sequence length="63" mass="6651">MGDFRIKIFPGPGNAGLPSLLTVLLLVVLTIANPEGMAEAVKRTAVSLFELLVNIVKAIFGVD</sequence>
<dbReference type="AlphaFoldDB" id="A0A2T0KFE7"/>
<proteinExistence type="predicted"/>
<name>A0A2T0KFE7_9ACTN</name>
<evidence type="ECO:0000313" key="3">
    <source>
        <dbReference type="Proteomes" id="UP000239415"/>
    </source>
</evidence>
<feature type="transmembrane region" description="Helical" evidence="1">
    <location>
        <begin position="15"/>
        <end position="32"/>
    </location>
</feature>
<comment type="caution">
    <text evidence="2">The sequence shown here is derived from an EMBL/GenBank/DDBJ whole genome shotgun (WGS) entry which is preliminary data.</text>
</comment>
<organism evidence="2 3">
    <name type="scientific">Actinoplanes italicus</name>
    <dbReference type="NCBI Taxonomy" id="113567"/>
    <lineage>
        <taxon>Bacteria</taxon>
        <taxon>Bacillati</taxon>
        <taxon>Actinomycetota</taxon>
        <taxon>Actinomycetes</taxon>
        <taxon>Micromonosporales</taxon>
        <taxon>Micromonosporaceae</taxon>
        <taxon>Actinoplanes</taxon>
    </lineage>
</organism>
<evidence type="ECO:0000313" key="2">
    <source>
        <dbReference type="EMBL" id="PRX22100.1"/>
    </source>
</evidence>
<reference evidence="2 3" key="1">
    <citation type="submission" date="2018-03" db="EMBL/GenBank/DDBJ databases">
        <title>Genomic Encyclopedia of Archaeal and Bacterial Type Strains, Phase II (KMG-II): from individual species to whole genera.</title>
        <authorList>
            <person name="Goeker M."/>
        </authorList>
    </citation>
    <scope>NUCLEOTIDE SEQUENCE [LARGE SCALE GENOMIC DNA]</scope>
    <source>
        <strain evidence="2 3">DSM 43146</strain>
    </source>
</reference>
<feature type="transmembrane region" description="Helical" evidence="1">
    <location>
        <begin position="44"/>
        <end position="62"/>
    </location>
</feature>
<evidence type="ECO:0000256" key="1">
    <source>
        <dbReference type="SAM" id="Phobius"/>
    </source>
</evidence>
<dbReference type="RefSeq" id="WP_106318737.1">
    <property type="nucleotide sequence ID" value="NZ_BOMO01000034.1"/>
</dbReference>